<dbReference type="SUPFAM" id="SSF53448">
    <property type="entry name" value="Nucleotide-diphospho-sugar transferases"/>
    <property type="match status" value="1"/>
</dbReference>
<keyword evidence="6" id="KW-1185">Reference proteome</keyword>
<evidence type="ECO:0000256" key="3">
    <source>
        <dbReference type="ARBA" id="ARBA00022679"/>
    </source>
</evidence>
<gene>
    <name evidence="5" type="ORF">I6U51_04910</name>
</gene>
<feature type="domain" description="Glycosyltransferase 2-like" evidence="4">
    <location>
        <begin position="8"/>
        <end position="179"/>
    </location>
</feature>
<evidence type="ECO:0000313" key="5">
    <source>
        <dbReference type="EMBL" id="MBI6872049.1"/>
    </source>
</evidence>
<dbReference type="AlphaFoldDB" id="A0A934HVA9"/>
<keyword evidence="3" id="KW-0808">Transferase</keyword>
<evidence type="ECO:0000259" key="4">
    <source>
        <dbReference type="Pfam" id="PF00535"/>
    </source>
</evidence>
<reference evidence="5" key="1">
    <citation type="submission" date="2020-12" db="EMBL/GenBank/DDBJ databases">
        <title>Clostridium thailandense sp. nov., a novel acetogenic bacterium isolated from peat land soil in Thailand.</title>
        <authorList>
            <person name="Chaikitkaew S."/>
            <person name="Birkeland N.K."/>
        </authorList>
    </citation>
    <scope>NUCLEOTIDE SEQUENCE</scope>
    <source>
        <strain evidence="5">DSM 17425</strain>
    </source>
</reference>
<dbReference type="InterPro" id="IPR001173">
    <property type="entry name" value="Glyco_trans_2-like"/>
</dbReference>
<evidence type="ECO:0000256" key="1">
    <source>
        <dbReference type="ARBA" id="ARBA00006739"/>
    </source>
</evidence>
<name>A0A934HVA9_9CLOT</name>
<dbReference type="InterPro" id="IPR039528">
    <property type="entry name" value="DPM1-like"/>
</dbReference>
<dbReference type="Proteomes" id="UP000622687">
    <property type="component" value="Unassembled WGS sequence"/>
</dbReference>
<protein>
    <submittedName>
        <fullName evidence="5">Glycosyltransferase</fullName>
    </submittedName>
</protein>
<evidence type="ECO:0000256" key="2">
    <source>
        <dbReference type="ARBA" id="ARBA00022676"/>
    </source>
</evidence>
<dbReference type="GO" id="GO:0004582">
    <property type="term" value="F:dolichyl-phosphate beta-D-mannosyltransferase activity"/>
    <property type="evidence" value="ECO:0007669"/>
    <property type="project" value="InterPro"/>
</dbReference>
<dbReference type="PANTHER" id="PTHR43398:SF1">
    <property type="entry name" value="DOLICHOL-PHOSPHATE MANNOSYLTRANSFERASE SUBUNIT 1"/>
    <property type="match status" value="1"/>
</dbReference>
<comment type="similarity">
    <text evidence="1">Belongs to the glycosyltransferase 2 family.</text>
</comment>
<accession>A0A934HVA9</accession>
<dbReference type="GO" id="GO:0016020">
    <property type="term" value="C:membrane"/>
    <property type="evidence" value="ECO:0007669"/>
    <property type="project" value="GOC"/>
</dbReference>
<sequence length="248" mass="28487">MNKDTLYVVLPCYNEEDNIENLIKAWNMEERKLFEKGLLLKFVIVDDGSGDNTLNIAERLKKSYSNITILKHKENKGLGEAINTGISYAVSQEEKGYLCIMDSDMTHEPYYIFSMVNKLKKEKLHCVIASRYRKGSKIEGLSLYRKLLSYGARIVYTLTLRIPNVRDYTCGYRLYTLESLRTLSEKHGGKLVAEKGFACMMELLVRINNEGFKIAEVPFVLKYQLKGGASKMNVWRTVSRSLILLARL</sequence>
<evidence type="ECO:0000313" key="6">
    <source>
        <dbReference type="Proteomes" id="UP000622687"/>
    </source>
</evidence>
<dbReference type="InterPro" id="IPR029044">
    <property type="entry name" value="Nucleotide-diphossugar_trans"/>
</dbReference>
<dbReference type="RefSeq" id="WP_211141475.1">
    <property type="nucleotide sequence ID" value="NZ_JAEEGB010000005.1"/>
</dbReference>
<proteinExistence type="inferred from homology"/>
<dbReference type="Gene3D" id="3.90.550.10">
    <property type="entry name" value="Spore Coat Polysaccharide Biosynthesis Protein SpsA, Chain A"/>
    <property type="match status" value="1"/>
</dbReference>
<dbReference type="GO" id="GO:0009247">
    <property type="term" value="P:glycolipid biosynthetic process"/>
    <property type="evidence" value="ECO:0007669"/>
    <property type="project" value="TreeGrafter"/>
</dbReference>
<organism evidence="5 6">
    <name type="scientific">Clostridium aciditolerans</name>
    <dbReference type="NCBI Taxonomy" id="339861"/>
    <lineage>
        <taxon>Bacteria</taxon>
        <taxon>Bacillati</taxon>
        <taxon>Bacillota</taxon>
        <taxon>Clostridia</taxon>
        <taxon>Eubacteriales</taxon>
        <taxon>Clostridiaceae</taxon>
        <taxon>Clostridium</taxon>
    </lineage>
</organism>
<dbReference type="EMBL" id="JAEEGB010000005">
    <property type="protein sequence ID" value="MBI6872049.1"/>
    <property type="molecule type" value="Genomic_DNA"/>
</dbReference>
<keyword evidence="2" id="KW-0328">Glycosyltransferase</keyword>
<comment type="caution">
    <text evidence="5">The sequence shown here is derived from an EMBL/GenBank/DDBJ whole genome shotgun (WGS) entry which is preliminary data.</text>
</comment>
<dbReference type="Pfam" id="PF00535">
    <property type="entry name" value="Glycos_transf_2"/>
    <property type="match status" value="1"/>
</dbReference>
<dbReference type="PANTHER" id="PTHR43398">
    <property type="entry name" value="DOLICHOL-PHOSPHATE MANNOSYLTRANSFERASE SUBUNIT 1"/>
    <property type="match status" value="1"/>
</dbReference>